<evidence type="ECO:0000259" key="2">
    <source>
        <dbReference type="Pfam" id="PF03372"/>
    </source>
</evidence>
<dbReference type="PANTHER" id="PTHR33710:SF81">
    <property type="entry name" value="ENDONUCLEASE_EXONUCLEASE_PHOSPHATASE DOMAIN-CONTAINING PROTEIN"/>
    <property type="match status" value="1"/>
</dbReference>
<dbReference type="AlphaFoldDB" id="A0A9R0JCN8"/>
<dbReference type="GeneID" id="110803520"/>
<feature type="chain" id="PRO_5047315844" description="Endonuclease/exonuclease/phosphatase domain-containing protein" evidence="1">
    <location>
        <begin position="20"/>
        <end position="363"/>
    </location>
</feature>
<organism evidence="3 4">
    <name type="scientific">Spinacia oleracea</name>
    <name type="common">Spinach</name>
    <dbReference type="NCBI Taxonomy" id="3562"/>
    <lineage>
        <taxon>Eukaryota</taxon>
        <taxon>Viridiplantae</taxon>
        <taxon>Streptophyta</taxon>
        <taxon>Embryophyta</taxon>
        <taxon>Tracheophyta</taxon>
        <taxon>Spermatophyta</taxon>
        <taxon>Magnoliopsida</taxon>
        <taxon>eudicotyledons</taxon>
        <taxon>Gunneridae</taxon>
        <taxon>Pentapetalae</taxon>
        <taxon>Caryophyllales</taxon>
        <taxon>Chenopodiaceae</taxon>
        <taxon>Chenopodioideae</taxon>
        <taxon>Anserineae</taxon>
        <taxon>Spinacia</taxon>
    </lineage>
</organism>
<feature type="signal peptide" evidence="1">
    <location>
        <begin position="1"/>
        <end position="19"/>
    </location>
</feature>
<evidence type="ECO:0000256" key="1">
    <source>
        <dbReference type="SAM" id="SignalP"/>
    </source>
</evidence>
<gene>
    <name evidence="4" type="primary">LOC110803520</name>
</gene>
<name>A0A9R0JCN8_SPIOL</name>
<dbReference type="GO" id="GO:0003824">
    <property type="term" value="F:catalytic activity"/>
    <property type="evidence" value="ECO:0007669"/>
    <property type="project" value="InterPro"/>
</dbReference>
<reference evidence="4" key="2">
    <citation type="submission" date="2025-08" db="UniProtKB">
        <authorList>
            <consortium name="RefSeq"/>
        </authorList>
    </citation>
    <scope>IDENTIFICATION</scope>
    <source>
        <tissue evidence="4">Leaf</tissue>
    </source>
</reference>
<dbReference type="InterPro" id="IPR036691">
    <property type="entry name" value="Endo/exonu/phosph_ase_sf"/>
</dbReference>
<dbReference type="Proteomes" id="UP000813463">
    <property type="component" value="Chromosome 4"/>
</dbReference>
<dbReference type="Gene3D" id="3.60.10.10">
    <property type="entry name" value="Endonuclease/exonuclease/phosphatase"/>
    <property type="match status" value="1"/>
</dbReference>
<evidence type="ECO:0000313" key="3">
    <source>
        <dbReference type="Proteomes" id="UP000813463"/>
    </source>
</evidence>
<dbReference type="InterPro" id="IPR005135">
    <property type="entry name" value="Endo/exonuclease/phosphatase"/>
</dbReference>
<sequence>MMVVTVLAVLLSWIGKMTLRRVAQEEGTLLNLMDRILSWNVRGINLAQKQDTVKHFLHKYHVGLVGLLEHKVNLPNLGKLYQRVSQIGVSLVMQVIIMVAELFWLGIQEAFLSNREVLWKDLKALNTQDPWILCGDFNYVMSTDERVGSPVRNAEIMDICDCMHFCSMEDIKSVGNFYTWNNKQHGAARVFSKIDRIMANPKWLGVYSSAEVCFMNEGCFDHSPGLLTVYPRDTGGKKPFKYFTMWKSAPQFLTLIQEQWSGTVQGSKMFGVVHKLKKVKLVLKELNRKGFSDVQAADLQAYHDMIAAQTSMHLDPADQSLADAELSAVQNYKNKHQAYLEFLKQKAKASWIRDGDENTSLFH</sequence>
<dbReference type="KEGG" id="soe:110803520"/>
<dbReference type="RefSeq" id="XP_021864722.2">
    <property type="nucleotide sequence ID" value="XM_022009030.2"/>
</dbReference>
<proteinExistence type="predicted"/>
<accession>A0A9R0JCN8</accession>
<evidence type="ECO:0000313" key="4">
    <source>
        <dbReference type="RefSeq" id="XP_021864722.2"/>
    </source>
</evidence>
<protein>
    <recommendedName>
        <fullName evidence="2">Endonuclease/exonuclease/phosphatase domain-containing protein</fullName>
    </recommendedName>
</protein>
<reference evidence="3" key="1">
    <citation type="journal article" date="2021" name="Nat. Commun.">
        <title>Genomic analyses provide insights into spinach domestication and the genetic basis of agronomic traits.</title>
        <authorList>
            <person name="Cai X."/>
            <person name="Sun X."/>
            <person name="Xu C."/>
            <person name="Sun H."/>
            <person name="Wang X."/>
            <person name="Ge C."/>
            <person name="Zhang Z."/>
            <person name="Wang Q."/>
            <person name="Fei Z."/>
            <person name="Jiao C."/>
            <person name="Wang Q."/>
        </authorList>
    </citation>
    <scope>NUCLEOTIDE SEQUENCE [LARGE SCALE GENOMIC DNA]</scope>
    <source>
        <strain evidence="3">cv. Varoflay</strain>
    </source>
</reference>
<dbReference type="SUPFAM" id="SSF56219">
    <property type="entry name" value="DNase I-like"/>
    <property type="match status" value="1"/>
</dbReference>
<keyword evidence="3" id="KW-1185">Reference proteome</keyword>
<keyword evidence="1" id="KW-0732">Signal</keyword>
<dbReference type="Pfam" id="PF03372">
    <property type="entry name" value="Exo_endo_phos"/>
    <property type="match status" value="1"/>
</dbReference>
<feature type="domain" description="Endonuclease/exonuclease/phosphatase" evidence="2">
    <location>
        <begin position="37"/>
        <end position="206"/>
    </location>
</feature>
<dbReference type="PANTHER" id="PTHR33710">
    <property type="entry name" value="BNAC02G09200D PROTEIN"/>
    <property type="match status" value="1"/>
</dbReference>